<evidence type="ECO:0000313" key="1">
    <source>
        <dbReference type="EMBL" id="SFW79796.1"/>
    </source>
</evidence>
<sequence>MSTTTTEELAQGWIRALSDVDAFHGLCAAGCRVWHSTDDKWITVEEAVDAVHERGGLPEFENPRYTLTGKGFFVQTSATLAAARVHVIQVVTVEDGKAISAEEYVGPEMDIAV</sequence>
<proteinExistence type="predicted"/>
<dbReference type="EMBL" id="FPJG01000006">
    <property type="protein sequence ID" value="SFW79796.1"/>
    <property type="molecule type" value="Genomic_DNA"/>
</dbReference>
<reference evidence="2" key="1">
    <citation type="submission" date="2016-11" db="EMBL/GenBank/DDBJ databases">
        <authorList>
            <person name="Varghese N."/>
            <person name="Submissions S."/>
        </authorList>
    </citation>
    <scope>NUCLEOTIDE SEQUENCE [LARGE SCALE GENOMIC DNA]</scope>
    <source>
        <strain evidence="2">DSM 44671</strain>
    </source>
</reference>
<dbReference type="RefSeq" id="WP_072478392.1">
    <property type="nucleotide sequence ID" value="NZ_FPJG01000006.1"/>
</dbReference>
<name>A0A1K1S6V2_9PSEU</name>
<organism evidence="1 2">
    <name type="scientific">Amycolatopsis australiensis</name>
    <dbReference type="NCBI Taxonomy" id="546364"/>
    <lineage>
        <taxon>Bacteria</taxon>
        <taxon>Bacillati</taxon>
        <taxon>Actinomycetota</taxon>
        <taxon>Actinomycetes</taxon>
        <taxon>Pseudonocardiales</taxon>
        <taxon>Pseudonocardiaceae</taxon>
        <taxon>Amycolatopsis</taxon>
    </lineage>
</organism>
<dbReference type="OrthoDB" id="4550025at2"/>
<dbReference type="STRING" id="546364.SAMN04489730_4835"/>
<dbReference type="Gene3D" id="3.10.450.50">
    <property type="match status" value="1"/>
</dbReference>
<dbReference type="AlphaFoldDB" id="A0A1K1S6V2"/>
<dbReference type="Proteomes" id="UP000182740">
    <property type="component" value="Unassembled WGS sequence"/>
</dbReference>
<protein>
    <recommendedName>
        <fullName evidence="3">SnoaL-like domain-containing protein</fullName>
    </recommendedName>
</protein>
<evidence type="ECO:0000313" key="2">
    <source>
        <dbReference type="Proteomes" id="UP000182740"/>
    </source>
</evidence>
<dbReference type="SUPFAM" id="SSF54427">
    <property type="entry name" value="NTF2-like"/>
    <property type="match status" value="1"/>
</dbReference>
<keyword evidence="2" id="KW-1185">Reference proteome</keyword>
<dbReference type="InterPro" id="IPR032710">
    <property type="entry name" value="NTF2-like_dom_sf"/>
</dbReference>
<gene>
    <name evidence="1" type="ORF">SAMN04489730_4835</name>
</gene>
<accession>A0A1K1S6V2</accession>
<evidence type="ECO:0008006" key="3">
    <source>
        <dbReference type="Google" id="ProtNLM"/>
    </source>
</evidence>